<dbReference type="PANTHER" id="PTHR45694">
    <property type="entry name" value="GLUTAREDOXIN 2"/>
    <property type="match status" value="1"/>
</dbReference>
<protein>
    <recommendedName>
        <fullName evidence="2">Glutaredoxin domain-containing protein</fullName>
    </recommendedName>
</protein>
<keyword evidence="1" id="KW-0472">Membrane</keyword>
<dbReference type="SUPFAM" id="SSF52833">
    <property type="entry name" value="Thioredoxin-like"/>
    <property type="match status" value="1"/>
</dbReference>
<organism evidence="3 4">
    <name type="scientific">Puccinia striiformis</name>
    <dbReference type="NCBI Taxonomy" id="27350"/>
    <lineage>
        <taxon>Eukaryota</taxon>
        <taxon>Fungi</taxon>
        <taxon>Dikarya</taxon>
        <taxon>Basidiomycota</taxon>
        <taxon>Pucciniomycotina</taxon>
        <taxon>Pucciniomycetes</taxon>
        <taxon>Pucciniales</taxon>
        <taxon>Pucciniaceae</taxon>
        <taxon>Puccinia</taxon>
    </lineage>
</organism>
<dbReference type="GO" id="GO:0005737">
    <property type="term" value="C:cytoplasm"/>
    <property type="evidence" value="ECO:0007669"/>
    <property type="project" value="TreeGrafter"/>
</dbReference>
<name>A0A2S4UHM0_9BASI</name>
<dbReference type="InterPro" id="IPR002109">
    <property type="entry name" value="Glutaredoxin"/>
</dbReference>
<dbReference type="InterPro" id="IPR036249">
    <property type="entry name" value="Thioredoxin-like_sf"/>
</dbReference>
<dbReference type="Proteomes" id="UP000239156">
    <property type="component" value="Unassembled WGS sequence"/>
</dbReference>
<evidence type="ECO:0000313" key="4">
    <source>
        <dbReference type="Proteomes" id="UP000239156"/>
    </source>
</evidence>
<feature type="transmembrane region" description="Helical" evidence="1">
    <location>
        <begin position="126"/>
        <end position="143"/>
    </location>
</feature>
<dbReference type="AlphaFoldDB" id="A0A2S4UHM0"/>
<proteinExistence type="predicted"/>
<dbReference type="VEuPathDB" id="FungiDB:PSTT_15433"/>
<evidence type="ECO:0000256" key="1">
    <source>
        <dbReference type="SAM" id="Phobius"/>
    </source>
</evidence>
<feature type="domain" description="Glutaredoxin" evidence="2">
    <location>
        <begin position="16"/>
        <end position="82"/>
    </location>
</feature>
<keyword evidence="1" id="KW-1133">Transmembrane helix</keyword>
<dbReference type="CDD" id="cd03419">
    <property type="entry name" value="GRX_GRXh_1_2_like"/>
    <property type="match status" value="1"/>
</dbReference>
<dbReference type="PROSITE" id="PS51354">
    <property type="entry name" value="GLUTAREDOXIN_2"/>
    <property type="match status" value="1"/>
</dbReference>
<reference evidence="3" key="1">
    <citation type="submission" date="2017-12" db="EMBL/GenBank/DDBJ databases">
        <title>Gene loss provides genomic basis for host adaptation in cereal stripe rust fungi.</title>
        <authorList>
            <person name="Xia C."/>
        </authorList>
    </citation>
    <scope>NUCLEOTIDE SEQUENCE [LARGE SCALE GENOMIC DNA]</scope>
    <source>
        <strain evidence="3">93-210</strain>
    </source>
</reference>
<dbReference type="GO" id="GO:0015038">
    <property type="term" value="F:glutathione disulfide oxidoreductase activity"/>
    <property type="evidence" value="ECO:0007669"/>
    <property type="project" value="TreeGrafter"/>
</dbReference>
<dbReference type="Pfam" id="PF00462">
    <property type="entry name" value="Glutaredoxin"/>
    <property type="match status" value="1"/>
</dbReference>
<dbReference type="EMBL" id="PKSL01000284">
    <property type="protein sequence ID" value="POV96795.1"/>
    <property type="molecule type" value="Genomic_DNA"/>
</dbReference>
<gene>
    <name evidence="3" type="ORF">PSTT_15433</name>
</gene>
<evidence type="ECO:0000259" key="2">
    <source>
        <dbReference type="Pfam" id="PF00462"/>
    </source>
</evidence>
<dbReference type="InterPro" id="IPR014025">
    <property type="entry name" value="Glutaredoxin_subgr"/>
</dbReference>
<dbReference type="Gene3D" id="3.40.30.10">
    <property type="entry name" value="Glutaredoxin"/>
    <property type="match status" value="1"/>
</dbReference>
<evidence type="ECO:0000313" key="3">
    <source>
        <dbReference type="EMBL" id="POV96795.1"/>
    </source>
</evidence>
<dbReference type="GO" id="GO:0034599">
    <property type="term" value="P:cellular response to oxidative stress"/>
    <property type="evidence" value="ECO:0007669"/>
    <property type="project" value="TreeGrafter"/>
</dbReference>
<accession>A0A2S4UHM0</accession>
<sequence>MGIKEEVDEAIRSNPILIYSKTYCPHSQRAKRMISSIPSKISNPKVIELDSLGQAGVDMQSYLFELTRQRTVPNIFIHQNHIGGADDLSHLNDAGVLRSLVTTVPAAKRDLDHSGRSKFEINKQDGSILILLLVIVVFGYYKFKSTREPEKQKL</sequence>
<keyword evidence="1" id="KW-0812">Transmembrane</keyword>
<comment type="caution">
    <text evidence="3">The sequence shown here is derived from an EMBL/GenBank/DDBJ whole genome shotgun (WGS) entry which is preliminary data.</text>
</comment>
<dbReference type="PRINTS" id="PR00160">
    <property type="entry name" value="GLUTAREDOXIN"/>
</dbReference>
<keyword evidence="4" id="KW-1185">Reference proteome</keyword>
<dbReference type="PANTHER" id="PTHR45694:SF26">
    <property type="entry name" value="GRX1P"/>
    <property type="match status" value="1"/>
</dbReference>